<feature type="binding site" evidence="10">
    <location>
        <position position="83"/>
    </location>
    <ligand>
        <name>substrate</name>
    </ligand>
</feature>
<dbReference type="EMBL" id="JBHSQH010000001">
    <property type="protein sequence ID" value="MFC5971366.1"/>
    <property type="molecule type" value="Genomic_DNA"/>
</dbReference>
<evidence type="ECO:0000259" key="14">
    <source>
        <dbReference type="Pfam" id="PF02866"/>
    </source>
</evidence>
<feature type="binding site" evidence="10">
    <location>
        <position position="152"/>
    </location>
    <ligand>
        <name>substrate</name>
    </ligand>
</feature>
<dbReference type="AlphaFoldDB" id="A0ABD5RL48"/>
<reference evidence="15 16" key="1">
    <citation type="journal article" date="2019" name="Int. J. Syst. Evol. Microbiol.">
        <title>The Global Catalogue of Microorganisms (GCM) 10K type strain sequencing project: providing services to taxonomists for standard genome sequencing and annotation.</title>
        <authorList>
            <consortium name="The Broad Institute Genomics Platform"/>
            <consortium name="The Broad Institute Genome Sequencing Center for Infectious Disease"/>
            <person name="Wu L."/>
            <person name="Ma J."/>
        </authorList>
    </citation>
    <scope>NUCLEOTIDE SEQUENCE [LARGE SCALE GENOMIC DNA]</scope>
    <source>
        <strain evidence="15 16">CGMCC 1.12543</strain>
    </source>
</reference>
<dbReference type="InterPro" id="IPR001236">
    <property type="entry name" value="Lactate/malate_DH_N"/>
</dbReference>
<sequence>MVKVSVVGAAGTVGAAAGYNIALRDIADELVFVDIPDKEDETVGQAADVNHGVAYDSNTEVVQGGYEDTEGSDVVVITAGIPRQPGQTRIDLAGDNAPIMDDIGSSVAEYNDDFVSVTTSNPVDLLNRHLYETGDRDRGKVVGFGGRLDSARFRYVLSQRFDVPVQNVEATILGEHGDAQVPVFSKVRVDGRDPTFDSGERDTLLEELQESAMDVIERKGATQWGPATGVAHMVEAILHDTGEVLPGSVVLDGEFGHSGVGLGVPVRLGSNGVEEVVEWDLDEEEQGLLDDAAEKLGDQYDQIS</sequence>
<evidence type="ECO:0000256" key="4">
    <source>
        <dbReference type="ARBA" id="ARBA00020382"/>
    </source>
</evidence>
<evidence type="ECO:0000313" key="15">
    <source>
        <dbReference type="EMBL" id="MFC5971366.1"/>
    </source>
</evidence>
<dbReference type="Pfam" id="PF00056">
    <property type="entry name" value="Ldh_1_N"/>
    <property type="match status" value="1"/>
</dbReference>
<evidence type="ECO:0000256" key="1">
    <source>
        <dbReference type="ARBA" id="ARBA00003966"/>
    </source>
</evidence>
<feature type="binding site" evidence="11">
    <location>
        <position position="34"/>
    </location>
    <ligand>
        <name>NAD(+)</name>
        <dbReference type="ChEBI" id="CHEBI:57540"/>
    </ligand>
</feature>
<evidence type="ECO:0000256" key="10">
    <source>
        <dbReference type="PIRSR" id="PIRSR000102-2"/>
    </source>
</evidence>
<feature type="binding site" evidence="10">
    <location>
        <position position="89"/>
    </location>
    <ligand>
        <name>substrate</name>
    </ligand>
</feature>
<gene>
    <name evidence="15" type="primary">mdh</name>
    <name evidence="15" type="ORF">ACFPYI_08505</name>
</gene>
<keyword evidence="5" id="KW-0816">Tricarboxylic acid cycle</keyword>
<keyword evidence="7 11" id="KW-0520">NAD</keyword>
<dbReference type="SUPFAM" id="SSF56327">
    <property type="entry name" value="LDH C-terminal domain-like"/>
    <property type="match status" value="1"/>
</dbReference>
<dbReference type="PANTHER" id="PTHR43128:SF16">
    <property type="entry name" value="L-LACTATE DEHYDROGENASE"/>
    <property type="match status" value="1"/>
</dbReference>
<evidence type="ECO:0000313" key="16">
    <source>
        <dbReference type="Proteomes" id="UP001596099"/>
    </source>
</evidence>
<comment type="function">
    <text evidence="1">Catalyzes the reversible oxidation of malate to oxaloacetate.</text>
</comment>
<comment type="catalytic activity">
    <reaction evidence="8">
        <text>(S)-malate + NAD(+) = oxaloacetate + NADH + H(+)</text>
        <dbReference type="Rhea" id="RHEA:21432"/>
        <dbReference type="ChEBI" id="CHEBI:15378"/>
        <dbReference type="ChEBI" id="CHEBI:15589"/>
        <dbReference type="ChEBI" id="CHEBI:16452"/>
        <dbReference type="ChEBI" id="CHEBI:57540"/>
        <dbReference type="ChEBI" id="CHEBI:57945"/>
        <dbReference type="EC" id="1.1.1.37"/>
    </reaction>
</comment>
<dbReference type="Gene3D" id="3.40.50.720">
    <property type="entry name" value="NAD(P)-binding Rossmann-like Domain"/>
    <property type="match status" value="1"/>
</dbReference>
<keyword evidence="16" id="KW-1185">Reference proteome</keyword>
<dbReference type="RefSeq" id="WP_247414265.1">
    <property type="nucleotide sequence ID" value="NZ_JALLGW010000001.1"/>
</dbReference>
<dbReference type="GO" id="GO:0006099">
    <property type="term" value="P:tricarboxylic acid cycle"/>
    <property type="evidence" value="ECO:0007669"/>
    <property type="project" value="UniProtKB-KW"/>
</dbReference>
<feature type="active site" description="Proton acceptor" evidence="9">
    <location>
        <position position="176"/>
    </location>
</feature>
<evidence type="ECO:0000256" key="3">
    <source>
        <dbReference type="ARBA" id="ARBA00012995"/>
    </source>
</evidence>
<proteinExistence type="inferred from homology"/>
<name>A0ABD5RL48_9EURY</name>
<dbReference type="SUPFAM" id="SSF51735">
    <property type="entry name" value="NAD(P)-binding Rossmann-fold domains"/>
    <property type="match status" value="1"/>
</dbReference>
<dbReference type="Pfam" id="PF02866">
    <property type="entry name" value="Ldh_1_C"/>
    <property type="match status" value="1"/>
</dbReference>
<organism evidence="15 16">
    <name type="scientific">Halomarina salina</name>
    <dbReference type="NCBI Taxonomy" id="1872699"/>
    <lineage>
        <taxon>Archaea</taxon>
        <taxon>Methanobacteriati</taxon>
        <taxon>Methanobacteriota</taxon>
        <taxon>Stenosarchaea group</taxon>
        <taxon>Halobacteria</taxon>
        <taxon>Halobacteriales</taxon>
        <taxon>Natronomonadaceae</taxon>
        <taxon>Halomarina</taxon>
    </lineage>
</organism>
<dbReference type="Proteomes" id="UP001596099">
    <property type="component" value="Unassembled WGS sequence"/>
</dbReference>
<dbReference type="InterPro" id="IPR036291">
    <property type="entry name" value="NAD(P)-bd_dom_sf"/>
</dbReference>
<comment type="caution">
    <text evidence="15">The sequence shown here is derived from an EMBL/GenBank/DDBJ whole genome shotgun (WGS) entry which is preliminary data.</text>
</comment>
<dbReference type="InterPro" id="IPR001557">
    <property type="entry name" value="L-lactate/malate_DH"/>
</dbReference>
<dbReference type="PRINTS" id="PR00086">
    <property type="entry name" value="LLDHDRGNASE"/>
</dbReference>
<dbReference type="InterPro" id="IPR015955">
    <property type="entry name" value="Lactate_DH/Glyco_Ohase_4_C"/>
</dbReference>
<dbReference type="InterPro" id="IPR022383">
    <property type="entry name" value="Lactate/malate_DH_C"/>
</dbReference>
<evidence type="ECO:0000256" key="11">
    <source>
        <dbReference type="PIRSR" id="PIRSR000102-3"/>
    </source>
</evidence>
<feature type="binding site" evidence="10">
    <location>
        <position position="121"/>
    </location>
    <ligand>
        <name>substrate</name>
    </ligand>
</feature>
<dbReference type="InterPro" id="IPR053411">
    <property type="entry name" value="MDH"/>
</dbReference>
<evidence type="ECO:0000259" key="13">
    <source>
        <dbReference type="Pfam" id="PF00056"/>
    </source>
</evidence>
<dbReference type="Gene3D" id="3.90.110.10">
    <property type="entry name" value="Lactate dehydrogenase/glycoside hydrolase, family 4, C-terminal"/>
    <property type="match status" value="1"/>
</dbReference>
<evidence type="ECO:0000256" key="7">
    <source>
        <dbReference type="ARBA" id="ARBA00023027"/>
    </source>
</evidence>
<protein>
    <recommendedName>
        <fullName evidence="4">Malate dehydrogenase</fullName>
        <ecNumber evidence="3">1.1.1.37</ecNumber>
    </recommendedName>
</protein>
<evidence type="ECO:0000256" key="8">
    <source>
        <dbReference type="ARBA" id="ARBA00048313"/>
    </source>
</evidence>
<accession>A0ABD5RL48</accession>
<evidence type="ECO:0000256" key="9">
    <source>
        <dbReference type="PIRSR" id="PIRSR000102-1"/>
    </source>
</evidence>
<feature type="domain" description="Lactate/malate dehydrogenase C-terminal" evidence="14">
    <location>
        <begin position="147"/>
        <end position="302"/>
    </location>
</feature>
<evidence type="ECO:0000256" key="12">
    <source>
        <dbReference type="RuleBase" id="RU003369"/>
    </source>
</evidence>
<keyword evidence="6 12" id="KW-0560">Oxidoreductase</keyword>
<dbReference type="NCBIfam" id="NF041314">
    <property type="entry name" value="Malate_DH_Halo"/>
    <property type="match status" value="1"/>
</dbReference>
<dbReference type="PIRSF" id="PIRSF000102">
    <property type="entry name" value="Lac_mal_DH"/>
    <property type="match status" value="1"/>
</dbReference>
<dbReference type="NCBIfam" id="NF004863">
    <property type="entry name" value="PRK06223.1"/>
    <property type="match status" value="1"/>
</dbReference>
<dbReference type="EC" id="1.1.1.37" evidence="3"/>
<comment type="similarity">
    <text evidence="2 12">Belongs to the LDH/MDH superfamily.</text>
</comment>
<feature type="binding site" evidence="11">
    <location>
        <begin position="8"/>
        <end position="14"/>
    </location>
    <ligand>
        <name>NAD(+)</name>
        <dbReference type="ChEBI" id="CHEBI:57540"/>
    </ligand>
</feature>
<evidence type="ECO:0000256" key="6">
    <source>
        <dbReference type="ARBA" id="ARBA00023002"/>
    </source>
</evidence>
<dbReference type="PANTHER" id="PTHR43128">
    <property type="entry name" value="L-2-HYDROXYCARBOXYLATE DEHYDROGENASE (NAD(P)(+))"/>
    <property type="match status" value="1"/>
</dbReference>
<feature type="domain" description="Lactate/malate dehydrogenase N-terminal" evidence="13">
    <location>
        <begin position="2"/>
        <end position="143"/>
    </location>
</feature>
<evidence type="ECO:0000256" key="2">
    <source>
        <dbReference type="ARBA" id="ARBA00008104"/>
    </source>
</evidence>
<feature type="binding site" evidence="11">
    <location>
        <position position="96"/>
    </location>
    <ligand>
        <name>NAD(+)</name>
        <dbReference type="ChEBI" id="CHEBI:57540"/>
    </ligand>
</feature>
<evidence type="ECO:0000256" key="5">
    <source>
        <dbReference type="ARBA" id="ARBA00022532"/>
    </source>
</evidence>
<dbReference type="GO" id="GO:0030060">
    <property type="term" value="F:L-malate dehydrogenase (NAD+) activity"/>
    <property type="evidence" value="ECO:0007669"/>
    <property type="project" value="UniProtKB-EC"/>
</dbReference>